<evidence type="ECO:0000313" key="3">
    <source>
        <dbReference type="Proteomes" id="UP000481360"/>
    </source>
</evidence>
<evidence type="ECO:0000313" key="2">
    <source>
        <dbReference type="EMBL" id="NGY61285.1"/>
    </source>
</evidence>
<evidence type="ECO:0008006" key="4">
    <source>
        <dbReference type="Google" id="ProtNLM"/>
    </source>
</evidence>
<feature type="transmembrane region" description="Helical" evidence="1">
    <location>
        <begin position="83"/>
        <end position="105"/>
    </location>
</feature>
<accession>A0A7C9RR14</accession>
<keyword evidence="1" id="KW-0812">Transmembrane</keyword>
<sequence>MSRRLRKLSLTAHVTTSVGWLGSVAGFLALAITGLTSSSDQAVRGSYIAMELIGWYVIVPLSIASFLTGLLQSLSTTWGLFRHYWVLAKLLISVVATGLLLLHMTPTSQVAAVALERALTGGDLGALRVQLVADATAAVAVLLIAVSLSIFKPRGLTPQGTKWQANRTDLQRS</sequence>
<organism evidence="2 3">
    <name type="scientific">Lentzea alba</name>
    <dbReference type="NCBI Taxonomy" id="2714351"/>
    <lineage>
        <taxon>Bacteria</taxon>
        <taxon>Bacillati</taxon>
        <taxon>Actinomycetota</taxon>
        <taxon>Actinomycetes</taxon>
        <taxon>Pseudonocardiales</taxon>
        <taxon>Pseudonocardiaceae</taxon>
        <taxon>Lentzea</taxon>
    </lineage>
</organism>
<dbReference type="Proteomes" id="UP000481360">
    <property type="component" value="Unassembled WGS sequence"/>
</dbReference>
<dbReference type="AlphaFoldDB" id="A0A7C9RR14"/>
<feature type="transmembrane region" description="Helical" evidence="1">
    <location>
        <begin position="52"/>
        <end position="71"/>
    </location>
</feature>
<keyword evidence="3" id="KW-1185">Reference proteome</keyword>
<protein>
    <recommendedName>
        <fullName evidence="4">DUF2269 domain-containing protein</fullName>
    </recommendedName>
</protein>
<comment type="caution">
    <text evidence="2">The sequence shown here is derived from an EMBL/GenBank/DDBJ whole genome shotgun (WGS) entry which is preliminary data.</text>
</comment>
<keyword evidence="1" id="KW-0472">Membrane</keyword>
<gene>
    <name evidence="2" type="ORF">G7043_20375</name>
</gene>
<feature type="transmembrane region" description="Helical" evidence="1">
    <location>
        <begin position="125"/>
        <end position="151"/>
    </location>
</feature>
<evidence type="ECO:0000256" key="1">
    <source>
        <dbReference type="SAM" id="Phobius"/>
    </source>
</evidence>
<feature type="transmembrane region" description="Helical" evidence="1">
    <location>
        <begin position="12"/>
        <end position="32"/>
    </location>
</feature>
<proteinExistence type="predicted"/>
<name>A0A7C9RR14_9PSEU</name>
<dbReference type="RefSeq" id="WP_166047624.1">
    <property type="nucleotide sequence ID" value="NZ_JAAMPJ010000005.1"/>
</dbReference>
<reference evidence="2 3" key="1">
    <citation type="submission" date="2020-03" db="EMBL/GenBank/DDBJ databases">
        <title>Isolation and identification of active actinomycetes.</title>
        <authorList>
            <person name="Sun X."/>
        </authorList>
    </citation>
    <scope>NUCLEOTIDE SEQUENCE [LARGE SCALE GENOMIC DNA]</scope>
    <source>
        <strain evidence="2 3">NEAU-D13</strain>
    </source>
</reference>
<dbReference type="EMBL" id="JAAMPJ010000005">
    <property type="protein sequence ID" value="NGY61285.1"/>
    <property type="molecule type" value="Genomic_DNA"/>
</dbReference>
<keyword evidence="1" id="KW-1133">Transmembrane helix</keyword>